<dbReference type="PANTHER" id="PTHR24068">
    <property type="entry name" value="UBIQUITIN-CONJUGATING ENZYME E2"/>
    <property type="match status" value="1"/>
</dbReference>
<dbReference type="SUPFAM" id="SSF54495">
    <property type="entry name" value="UBC-like"/>
    <property type="match status" value="1"/>
</dbReference>
<evidence type="ECO:0000256" key="1">
    <source>
        <dbReference type="ARBA" id="ARBA00000485"/>
    </source>
</evidence>
<evidence type="ECO:0000259" key="7">
    <source>
        <dbReference type="PROSITE" id="PS50127"/>
    </source>
</evidence>
<evidence type="ECO:0000313" key="8">
    <source>
        <dbReference type="EMBL" id="GFP99235.1"/>
    </source>
</evidence>
<keyword evidence="4" id="KW-0547">Nucleotide-binding</keyword>
<evidence type="ECO:0000256" key="2">
    <source>
        <dbReference type="ARBA" id="ARBA00004906"/>
    </source>
</evidence>
<evidence type="ECO:0000256" key="6">
    <source>
        <dbReference type="ARBA" id="ARBA00022840"/>
    </source>
</evidence>
<evidence type="ECO:0000313" key="9">
    <source>
        <dbReference type="Proteomes" id="UP000653305"/>
    </source>
</evidence>
<evidence type="ECO:0000256" key="3">
    <source>
        <dbReference type="ARBA" id="ARBA00022679"/>
    </source>
</evidence>
<evidence type="ECO:0000256" key="4">
    <source>
        <dbReference type="ARBA" id="ARBA00022741"/>
    </source>
</evidence>
<reference evidence="8" key="1">
    <citation type="submission" date="2020-07" db="EMBL/GenBank/DDBJ databases">
        <title>Ethylene signaling mediates host invasion by parasitic plants.</title>
        <authorList>
            <person name="Yoshida S."/>
        </authorList>
    </citation>
    <scope>NUCLEOTIDE SEQUENCE</scope>
    <source>
        <strain evidence="8">Okayama</strain>
    </source>
</reference>
<proteinExistence type="predicted"/>
<keyword evidence="5" id="KW-0833">Ubl conjugation pathway</keyword>
<keyword evidence="3" id="KW-0808">Transferase</keyword>
<dbReference type="EMBL" id="BMAC01000562">
    <property type="protein sequence ID" value="GFP99235.1"/>
    <property type="molecule type" value="Genomic_DNA"/>
</dbReference>
<keyword evidence="9" id="KW-1185">Reference proteome</keyword>
<sequence>MANFAAKRVLKELKELRNDPLTSCTAVPVATDVLHWQATITGPTDTPYAEGLFHLTIHFPVAYPFQPPKVAFKTKIFHPNIDSNNGSISLDVLKEDQWSSAMTISKVLLSIRVLLTDPNPEDPAVPEIAHMYKTNRPKYEAAARAWTQKYAIENNDCLQML</sequence>
<accession>A0A830CW28</accession>
<dbReference type="InterPro" id="IPR016135">
    <property type="entry name" value="UBQ-conjugating_enzyme/RWD"/>
</dbReference>
<feature type="domain" description="UBC core" evidence="7">
    <location>
        <begin position="4"/>
        <end position="152"/>
    </location>
</feature>
<dbReference type="Proteomes" id="UP000653305">
    <property type="component" value="Unassembled WGS sequence"/>
</dbReference>
<organism evidence="8 9">
    <name type="scientific">Phtheirospermum japonicum</name>
    <dbReference type="NCBI Taxonomy" id="374723"/>
    <lineage>
        <taxon>Eukaryota</taxon>
        <taxon>Viridiplantae</taxon>
        <taxon>Streptophyta</taxon>
        <taxon>Embryophyta</taxon>
        <taxon>Tracheophyta</taxon>
        <taxon>Spermatophyta</taxon>
        <taxon>Magnoliopsida</taxon>
        <taxon>eudicotyledons</taxon>
        <taxon>Gunneridae</taxon>
        <taxon>Pentapetalae</taxon>
        <taxon>asterids</taxon>
        <taxon>lamiids</taxon>
        <taxon>Lamiales</taxon>
        <taxon>Orobanchaceae</taxon>
        <taxon>Orobanchaceae incertae sedis</taxon>
        <taxon>Phtheirospermum</taxon>
    </lineage>
</organism>
<dbReference type="OrthoDB" id="7851174at2759"/>
<dbReference type="Pfam" id="PF00179">
    <property type="entry name" value="UQ_con"/>
    <property type="match status" value="1"/>
</dbReference>
<dbReference type="AlphaFoldDB" id="A0A830CW28"/>
<dbReference type="SMART" id="SM00212">
    <property type="entry name" value="UBCc"/>
    <property type="match status" value="1"/>
</dbReference>
<gene>
    <name evidence="8" type="ORF">PHJA_002067400</name>
</gene>
<keyword evidence="6" id="KW-0067">ATP-binding</keyword>
<comment type="catalytic activity">
    <reaction evidence="1">
        <text>S-ubiquitinyl-[E1 ubiquitin-activating enzyme]-L-cysteine + [E2 ubiquitin-conjugating enzyme]-L-cysteine = [E1 ubiquitin-activating enzyme]-L-cysteine + S-ubiquitinyl-[E2 ubiquitin-conjugating enzyme]-L-cysteine.</text>
        <dbReference type="EC" id="2.3.2.23"/>
    </reaction>
</comment>
<dbReference type="GO" id="GO:0005524">
    <property type="term" value="F:ATP binding"/>
    <property type="evidence" value="ECO:0007669"/>
    <property type="project" value="UniProtKB-KW"/>
</dbReference>
<name>A0A830CW28_9LAMI</name>
<comment type="caution">
    <text evidence="8">The sequence shown here is derived from an EMBL/GenBank/DDBJ whole genome shotgun (WGS) entry which is preliminary data.</text>
</comment>
<evidence type="ECO:0000256" key="5">
    <source>
        <dbReference type="ARBA" id="ARBA00022786"/>
    </source>
</evidence>
<dbReference type="PROSITE" id="PS50127">
    <property type="entry name" value="UBC_2"/>
    <property type="match status" value="1"/>
</dbReference>
<dbReference type="Gene3D" id="3.10.110.10">
    <property type="entry name" value="Ubiquitin Conjugating Enzyme"/>
    <property type="match status" value="1"/>
</dbReference>
<dbReference type="GO" id="GO:0061631">
    <property type="term" value="F:ubiquitin conjugating enzyme activity"/>
    <property type="evidence" value="ECO:0007669"/>
    <property type="project" value="UniProtKB-EC"/>
</dbReference>
<dbReference type="InterPro" id="IPR000608">
    <property type="entry name" value="UBC"/>
</dbReference>
<dbReference type="FunFam" id="3.10.110.10:FF:000101">
    <property type="entry name" value="Ubiquitin-conjugating enzyme E2 D2"/>
    <property type="match status" value="1"/>
</dbReference>
<comment type="pathway">
    <text evidence="2">Protein modification; protein ubiquitination.</text>
</comment>
<protein>
    <submittedName>
        <fullName evidence="8">Ubiquitin-conjugating enzyme e2-17 kDa</fullName>
    </submittedName>
</protein>